<dbReference type="InterPro" id="IPR036411">
    <property type="entry name" value="TorD-like_sf"/>
</dbReference>
<dbReference type="AlphaFoldDB" id="A0A098B6J2"/>
<proteinExistence type="predicted"/>
<organism evidence="1">
    <name type="scientific">Desulfitobacterium hafniense</name>
    <name type="common">Desulfitobacterium frappieri</name>
    <dbReference type="NCBI Taxonomy" id="49338"/>
    <lineage>
        <taxon>Bacteria</taxon>
        <taxon>Bacillati</taxon>
        <taxon>Bacillota</taxon>
        <taxon>Clostridia</taxon>
        <taxon>Eubacteriales</taxon>
        <taxon>Desulfitobacteriaceae</taxon>
        <taxon>Desulfitobacterium</taxon>
    </lineage>
</organism>
<sequence>MLTLTLSDILIYTKTRQQCWHLFSGALNRQPNSEFVDDILMVLERAPDPLIGLSPDFTQGMQWMQQLRQEVQAQGIAAVTTALNVEWLRLFRGVKPDQRFKPARASAYAVYDNQSLLEYYARAGLKIAHPYLEPDYAGVQFAFMAKLVSRELSYRNENAVQEVRGSIRQERGFWHEHMSWLPQLCSQGGEQAETAFYRGLLLFLAGFIKLEQLWLDECI</sequence>
<dbReference type="SUPFAM" id="SSF89155">
    <property type="entry name" value="TorD-like"/>
    <property type="match status" value="1"/>
</dbReference>
<dbReference type="PATRIC" id="fig|49338.4.peg.4915"/>
<accession>A0A098B6J2</accession>
<dbReference type="InterPro" id="IPR020945">
    <property type="entry name" value="DMSO/NO3_reduct_chaperone"/>
</dbReference>
<gene>
    <name evidence="1" type="ORF">DPCES_4568</name>
</gene>
<name>A0A098B6J2_DESHA</name>
<dbReference type="EMBL" id="LK996017">
    <property type="protein sequence ID" value="CDX04454.1"/>
    <property type="molecule type" value="Genomic_DNA"/>
</dbReference>
<dbReference type="RefSeq" id="WP_144676792.1">
    <property type="nucleotide sequence ID" value="NZ_LK996017.1"/>
</dbReference>
<evidence type="ECO:0000313" key="1">
    <source>
        <dbReference type="EMBL" id="CDX04454.1"/>
    </source>
</evidence>
<protein>
    <submittedName>
        <fullName evidence="1">Nitrate reductase delta subunit</fullName>
    </submittedName>
</protein>
<reference evidence="1" key="1">
    <citation type="submission" date="2014-07" db="EMBL/GenBank/DDBJ databases">
        <authorList>
            <person name="Hornung V.Bastian."/>
        </authorList>
    </citation>
    <scope>NUCLEOTIDE SEQUENCE</scope>
    <source>
        <strain evidence="1">PCE-S</strain>
    </source>
</reference>
<dbReference type="Pfam" id="PF02613">
    <property type="entry name" value="Nitrate_red_del"/>
    <property type="match status" value="1"/>
</dbReference>
<dbReference type="Gene3D" id="1.10.3480.10">
    <property type="entry name" value="TorD-like"/>
    <property type="match status" value="1"/>
</dbReference>